<sequence length="292" mass="33826">MIVKTAILCVYYVPEDMEWVFYKQLEQIRKNSQNYIIYAAFIKGSDKVYNALKQSDDVKLCKVHAENNHPSKQHSMALTQLMQYAISDEVDAVVTLDVDSFPISDKWLDSMYLLASSSDGVCAVHRVENGDKFLPHPSGCLLLTQFIKDFPFEFYPDNLDDLDDKFINETEQRPDSGVGLGRVLWEHDLSWSQIKRTNKQDLHYLMAGVYGDIIFHLGAGSRSPLFAKEVNNSKTLRLIQSIENLPLLWRVHNKLKKYIENRLIKQNSKVVRRIELELKNNAEDFFIFLKTN</sequence>
<organism evidence="1 2">
    <name type="scientific">Alteromonas gracilis</name>
    <dbReference type="NCBI Taxonomy" id="1479524"/>
    <lineage>
        <taxon>Bacteria</taxon>
        <taxon>Pseudomonadati</taxon>
        <taxon>Pseudomonadota</taxon>
        <taxon>Gammaproteobacteria</taxon>
        <taxon>Alteromonadales</taxon>
        <taxon>Alteromonadaceae</taxon>
        <taxon>Alteromonas/Salinimonas group</taxon>
        <taxon>Alteromonas</taxon>
    </lineage>
</organism>
<evidence type="ECO:0000313" key="2">
    <source>
        <dbReference type="Proteomes" id="UP000239539"/>
    </source>
</evidence>
<proteinExistence type="predicted"/>
<protein>
    <recommendedName>
        <fullName evidence="3">Glycosyltransferase</fullName>
    </recommendedName>
</protein>
<gene>
    <name evidence="1" type="ORF">C6Y39_12480</name>
</gene>
<dbReference type="RefSeq" id="WP_105931596.1">
    <property type="nucleotide sequence ID" value="NZ_PVNO01000026.1"/>
</dbReference>
<accession>A0ABX5CNK1</accession>
<dbReference type="EMBL" id="PVNO01000026">
    <property type="protein sequence ID" value="PRO68457.1"/>
    <property type="molecule type" value="Genomic_DNA"/>
</dbReference>
<dbReference type="Proteomes" id="UP000239539">
    <property type="component" value="Unassembled WGS sequence"/>
</dbReference>
<evidence type="ECO:0008006" key="3">
    <source>
        <dbReference type="Google" id="ProtNLM"/>
    </source>
</evidence>
<keyword evidence="2" id="KW-1185">Reference proteome</keyword>
<reference evidence="2" key="1">
    <citation type="journal article" date="2020" name="Int. J. Syst. Evol. Microbiol.">
        <title>Alteromonas alba sp. nov., a marine bacterium isolated from the seawater of the West Pacific Ocean.</title>
        <authorList>
            <person name="Sun C."/>
            <person name="Wu Y.-H."/>
            <person name="Xamxidin M."/>
            <person name="Cheng H."/>
            <person name="Xu X.-W."/>
        </authorList>
    </citation>
    <scope>NUCLEOTIDE SEQUENCE [LARGE SCALE GENOMIC DNA]</scope>
    <source>
        <strain evidence="2">9a2</strain>
    </source>
</reference>
<evidence type="ECO:0000313" key="1">
    <source>
        <dbReference type="EMBL" id="PRO68457.1"/>
    </source>
</evidence>
<name>A0ABX5CNK1_9ALTE</name>
<comment type="caution">
    <text evidence="1">The sequence shown here is derived from an EMBL/GenBank/DDBJ whole genome shotgun (WGS) entry which is preliminary data.</text>
</comment>